<reference evidence="2 3" key="1">
    <citation type="submission" date="2023-01" db="EMBL/GenBank/DDBJ databases">
        <title>Analysis of 21 Apiospora genomes using comparative genomics revels a genus with tremendous synthesis potential of carbohydrate active enzymes and secondary metabolites.</title>
        <authorList>
            <person name="Sorensen T."/>
        </authorList>
    </citation>
    <scope>NUCLEOTIDE SEQUENCE [LARGE SCALE GENOMIC DNA]</scope>
    <source>
        <strain evidence="2 3">CBS 33761</strain>
    </source>
</reference>
<evidence type="ECO:0000313" key="3">
    <source>
        <dbReference type="Proteomes" id="UP001444661"/>
    </source>
</evidence>
<dbReference type="PANTHER" id="PTHR10622:SF10">
    <property type="entry name" value="HET DOMAIN-CONTAINING PROTEIN"/>
    <property type="match status" value="1"/>
</dbReference>
<feature type="domain" description="Heterokaryon incompatibility" evidence="1">
    <location>
        <begin position="21"/>
        <end position="91"/>
    </location>
</feature>
<protein>
    <submittedName>
        <fullName evidence="2">HET-domain-containing protein</fullName>
    </submittedName>
</protein>
<gene>
    <name evidence="2" type="ORF">PG993_009447</name>
</gene>
<evidence type="ECO:0000313" key="2">
    <source>
        <dbReference type="EMBL" id="KAK8034452.1"/>
    </source>
</evidence>
<accession>A0ABR1SJF4</accession>
<dbReference type="Proteomes" id="UP001444661">
    <property type="component" value="Unassembled WGS sequence"/>
</dbReference>
<dbReference type="Pfam" id="PF06985">
    <property type="entry name" value="HET"/>
    <property type="match status" value="1"/>
</dbReference>
<dbReference type="InterPro" id="IPR010730">
    <property type="entry name" value="HET"/>
</dbReference>
<keyword evidence="3" id="KW-1185">Reference proteome</keyword>
<evidence type="ECO:0000259" key="1">
    <source>
        <dbReference type="Pfam" id="PF06985"/>
    </source>
</evidence>
<dbReference type="PANTHER" id="PTHR10622">
    <property type="entry name" value="HET DOMAIN-CONTAINING PROTEIN"/>
    <property type="match status" value="1"/>
</dbReference>
<organism evidence="2 3">
    <name type="scientific">Apiospora rasikravindrae</name>
    <dbReference type="NCBI Taxonomy" id="990691"/>
    <lineage>
        <taxon>Eukaryota</taxon>
        <taxon>Fungi</taxon>
        <taxon>Dikarya</taxon>
        <taxon>Ascomycota</taxon>
        <taxon>Pezizomycotina</taxon>
        <taxon>Sordariomycetes</taxon>
        <taxon>Xylariomycetidae</taxon>
        <taxon>Amphisphaeriales</taxon>
        <taxon>Apiosporaceae</taxon>
        <taxon>Apiospora</taxon>
    </lineage>
</organism>
<proteinExistence type="predicted"/>
<sequence length="95" mass="11077">MRLLDTNNLKLTTFITKAPEYAILSHTWGVDEDEATFQELQPPSTDTHLKKGYIKIKRFCEVTRRNGYEWAWIDTCCIDKMSSAELSELINSIYK</sequence>
<comment type="caution">
    <text evidence="2">The sequence shown here is derived from an EMBL/GenBank/DDBJ whole genome shotgun (WGS) entry which is preliminary data.</text>
</comment>
<name>A0ABR1SJF4_9PEZI</name>
<dbReference type="EMBL" id="JAQQWK010000009">
    <property type="protein sequence ID" value="KAK8034452.1"/>
    <property type="molecule type" value="Genomic_DNA"/>
</dbReference>